<dbReference type="EMBL" id="JAEQMY010000094">
    <property type="protein sequence ID" value="MBL0407606.1"/>
    <property type="molecule type" value="Genomic_DNA"/>
</dbReference>
<organism evidence="1 2">
    <name type="scientific">Microvirga aerilata</name>
    <dbReference type="NCBI Taxonomy" id="670292"/>
    <lineage>
        <taxon>Bacteria</taxon>
        <taxon>Pseudomonadati</taxon>
        <taxon>Pseudomonadota</taxon>
        <taxon>Alphaproteobacteria</taxon>
        <taxon>Hyphomicrobiales</taxon>
        <taxon>Methylobacteriaceae</taxon>
        <taxon>Microvirga</taxon>
    </lineage>
</organism>
<dbReference type="RefSeq" id="WP_202065010.1">
    <property type="nucleotide sequence ID" value="NZ_JAEQMY010000094.1"/>
</dbReference>
<dbReference type="AlphaFoldDB" id="A0A936ZD30"/>
<sequence length="123" mass="13635">MADKRFTDTIEEKLALISPTLKAIEFGGDQPYPQELQTLLRQRLASLVVLFERDPGLDAATADLYAAAAAVVNDTAVPSQPLARKRRLLKEAQARFQERIVTARPNGRRACAAWLQDELFLAA</sequence>
<evidence type="ECO:0000313" key="1">
    <source>
        <dbReference type="EMBL" id="MBL0407606.1"/>
    </source>
</evidence>
<accession>A0A936ZD30</accession>
<protein>
    <submittedName>
        <fullName evidence="1">Uncharacterized protein</fullName>
    </submittedName>
</protein>
<name>A0A936ZD30_9HYPH</name>
<keyword evidence="2" id="KW-1185">Reference proteome</keyword>
<comment type="caution">
    <text evidence="1">The sequence shown here is derived from an EMBL/GenBank/DDBJ whole genome shotgun (WGS) entry which is preliminary data.</text>
</comment>
<evidence type="ECO:0000313" key="2">
    <source>
        <dbReference type="Proteomes" id="UP000605848"/>
    </source>
</evidence>
<reference evidence="1" key="1">
    <citation type="submission" date="2021-01" db="EMBL/GenBank/DDBJ databases">
        <title>Microvirga sp.</title>
        <authorList>
            <person name="Kim M.K."/>
        </authorList>
    </citation>
    <scope>NUCLEOTIDE SEQUENCE</scope>
    <source>
        <strain evidence="1">5420S-16</strain>
    </source>
</reference>
<gene>
    <name evidence="1" type="ORF">JKG68_27180</name>
</gene>
<dbReference type="Proteomes" id="UP000605848">
    <property type="component" value="Unassembled WGS sequence"/>
</dbReference>
<proteinExistence type="predicted"/>